<comment type="caution">
    <text evidence="1">The sequence shown here is derived from an EMBL/GenBank/DDBJ whole genome shotgun (WGS) entry which is preliminary data.</text>
</comment>
<reference evidence="1 2" key="1">
    <citation type="submission" date="2016-10" db="EMBL/GenBank/DDBJ databases">
        <authorList>
            <person name="Varghese N."/>
            <person name="Submissions S."/>
        </authorList>
    </citation>
    <scope>NUCLEOTIDE SEQUENCE [LARGE SCALE GENOMIC DNA]</scope>
    <source>
        <strain evidence="1 2">CGMCC 1.8499</strain>
    </source>
</reference>
<name>A0ABY1GDP0_9GAMM</name>
<dbReference type="Pfam" id="PF13289">
    <property type="entry name" value="SIR2_2"/>
    <property type="match status" value="1"/>
</dbReference>
<proteinExistence type="predicted"/>
<gene>
    <name evidence="1" type="ORF">SAMN04487854_102116</name>
</gene>
<protein>
    <submittedName>
        <fullName evidence="1">SIR2-like domain-containing protein</fullName>
    </submittedName>
</protein>
<sequence length="399" mass="44742">MTTTTVHNPDQYMYDFRHLLTHNKKKIGVLIGAGAPVSINTADPNTPRKPLIPDIAGLTELVYQGLDDSEKKVFDALEIDLGIKNIELILSRVRSLAEVIGITEVYGLNAKGYEKLSFKICSIIKAIVSKELPSCDNPYSHLISWINGINRDFAVELFTTNYDLLLEEAMERVRTPYFDGFSGSRNAFFDPSSISSNDLPAKWIRLWKLHGSINWSKNEKGEVIRGNSNDEDTMVYPSHIKYDQTQSAPFSALFDRLKNFLLEPDTLLLTIGFSFADAHITAKLDECLSENKSSAILAFQYKKLDEELYATCAALRTPNISVYCSDGAVINGIKAPWAIGQSPSKNWDIIRSEYWMNNSFKLGDFVTFAKFLASSGGSSIRLQELLLEDKKVEQGHVDE</sequence>
<accession>A0ABY1GDP0</accession>
<keyword evidence="2" id="KW-1185">Reference proteome</keyword>
<dbReference type="EMBL" id="FPAZ01000002">
    <property type="protein sequence ID" value="SFT39212.1"/>
    <property type="molecule type" value="Genomic_DNA"/>
</dbReference>
<evidence type="ECO:0000313" key="2">
    <source>
        <dbReference type="Proteomes" id="UP000183805"/>
    </source>
</evidence>
<dbReference type="RefSeq" id="WP_083422853.1">
    <property type="nucleotide sequence ID" value="NZ_FPAZ01000002.1"/>
</dbReference>
<organism evidence="1 2">
    <name type="scientific">Pseudoalteromonas lipolytica</name>
    <dbReference type="NCBI Taxonomy" id="570156"/>
    <lineage>
        <taxon>Bacteria</taxon>
        <taxon>Pseudomonadati</taxon>
        <taxon>Pseudomonadota</taxon>
        <taxon>Gammaproteobacteria</taxon>
        <taxon>Alteromonadales</taxon>
        <taxon>Pseudoalteromonadaceae</taxon>
        <taxon>Pseudoalteromonas</taxon>
    </lineage>
</organism>
<evidence type="ECO:0000313" key="1">
    <source>
        <dbReference type="EMBL" id="SFT39212.1"/>
    </source>
</evidence>
<dbReference type="Proteomes" id="UP000183805">
    <property type="component" value="Unassembled WGS sequence"/>
</dbReference>